<feature type="transmembrane region" description="Helical" evidence="1">
    <location>
        <begin position="182"/>
        <end position="203"/>
    </location>
</feature>
<organism evidence="2 3">
    <name type="scientific">Rivibacter subsaxonicus</name>
    <dbReference type="NCBI Taxonomy" id="457575"/>
    <lineage>
        <taxon>Bacteria</taxon>
        <taxon>Pseudomonadati</taxon>
        <taxon>Pseudomonadota</taxon>
        <taxon>Betaproteobacteria</taxon>
        <taxon>Burkholderiales</taxon>
        <taxon>Rivibacter</taxon>
    </lineage>
</organism>
<evidence type="ECO:0000313" key="3">
    <source>
        <dbReference type="Proteomes" id="UP000293671"/>
    </source>
</evidence>
<evidence type="ECO:0000313" key="2">
    <source>
        <dbReference type="EMBL" id="RZT97681.1"/>
    </source>
</evidence>
<gene>
    <name evidence="2" type="ORF">EV670_2074</name>
</gene>
<feature type="transmembrane region" description="Helical" evidence="1">
    <location>
        <begin position="457"/>
        <end position="475"/>
    </location>
</feature>
<proteinExistence type="predicted"/>
<feature type="transmembrane region" description="Helical" evidence="1">
    <location>
        <begin position="152"/>
        <end position="175"/>
    </location>
</feature>
<protein>
    <recommendedName>
        <fullName evidence="4">ABC-2 type transport system permease protein</fullName>
    </recommendedName>
</protein>
<feature type="transmembrane region" description="Helical" evidence="1">
    <location>
        <begin position="281"/>
        <end position="302"/>
    </location>
</feature>
<keyword evidence="1" id="KW-0812">Transmembrane</keyword>
<comment type="caution">
    <text evidence="2">The sequence shown here is derived from an EMBL/GenBank/DDBJ whole genome shotgun (WGS) entry which is preliminary data.</text>
</comment>
<feature type="transmembrane region" description="Helical" evidence="1">
    <location>
        <begin position="128"/>
        <end position="146"/>
    </location>
</feature>
<feature type="transmembrane region" description="Helical" evidence="1">
    <location>
        <begin position="430"/>
        <end position="451"/>
    </location>
</feature>
<feature type="transmembrane region" description="Helical" evidence="1">
    <location>
        <begin position="62"/>
        <end position="80"/>
    </location>
</feature>
<name>A0A4Q7VMW9_9BURK</name>
<accession>A0A4Q7VMW9</accession>
<keyword evidence="3" id="KW-1185">Reference proteome</keyword>
<dbReference type="Proteomes" id="UP000293671">
    <property type="component" value="Unassembled WGS sequence"/>
</dbReference>
<sequence length="496" mass="54036">MNSSTRALPLVPWRQMLLAPWWQTVNQGSRWTLWITLAFLAAVPVILVLLIPPLRWWQAPPLLGVLLLAAAWWMLASSLLQQNHPNAARLVPGHLRRLRLLFLLSWAVVALVAGLLLGALLGHVAPCIIATAAVALFFAWAVAWPLHAWLAWGAWFLVVPITPLRAAVPTVAALLALPPLQLLMLGAAVAAVGWCSAHCLLGHGESWHLKRYAASQRIHSLQQWGAAEVQVLPKTRFWSAINRGFNWGYHLWLARLLARLDSSSRARLAMVFGPSLHWSTLAGNLLMLGMLLPGLLMLLVPLPQGELDQAAREGASGMTGGALLGWTGYFVGLRSTLYTTRREQALLVLAPGLPRRAELNRWLVRHLALHHLASGALIIGVAAIAMAWLFGGRVPGIAWAIIGAFVALALPAGLVIIVSDWSRLRRPGPLAGMGLMLPAIVLWVGIVLLVARLDVPAELFVGVGLVLLVLALAWARSRMERLPQMLPAARRAPRAR</sequence>
<reference evidence="2 3" key="1">
    <citation type="submission" date="2019-02" db="EMBL/GenBank/DDBJ databases">
        <title>Genomic Encyclopedia of Type Strains, Phase IV (KMG-IV): sequencing the most valuable type-strain genomes for metagenomic binning, comparative biology and taxonomic classification.</title>
        <authorList>
            <person name="Goeker M."/>
        </authorList>
    </citation>
    <scope>NUCLEOTIDE SEQUENCE [LARGE SCALE GENOMIC DNA]</scope>
    <source>
        <strain evidence="2 3">DSM 19570</strain>
    </source>
</reference>
<evidence type="ECO:0008006" key="4">
    <source>
        <dbReference type="Google" id="ProtNLM"/>
    </source>
</evidence>
<dbReference type="AlphaFoldDB" id="A0A4Q7VMW9"/>
<keyword evidence="1" id="KW-1133">Transmembrane helix</keyword>
<evidence type="ECO:0000256" key="1">
    <source>
        <dbReference type="SAM" id="Phobius"/>
    </source>
</evidence>
<feature type="transmembrane region" description="Helical" evidence="1">
    <location>
        <begin position="367"/>
        <end position="390"/>
    </location>
</feature>
<dbReference type="OrthoDB" id="8887481at2"/>
<dbReference type="EMBL" id="SHKP01000006">
    <property type="protein sequence ID" value="RZT97681.1"/>
    <property type="molecule type" value="Genomic_DNA"/>
</dbReference>
<feature type="transmembrane region" description="Helical" evidence="1">
    <location>
        <begin position="100"/>
        <end position="121"/>
    </location>
</feature>
<feature type="transmembrane region" description="Helical" evidence="1">
    <location>
        <begin position="396"/>
        <end position="418"/>
    </location>
</feature>
<dbReference type="RefSeq" id="WP_130431796.1">
    <property type="nucleotide sequence ID" value="NZ_SHKP01000006.1"/>
</dbReference>
<feature type="transmembrane region" description="Helical" evidence="1">
    <location>
        <begin position="31"/>
        <end position="50"/>
    </location>
</feature>
<keyword evidence="1" id="KW-0472">Membrane</keyword>